<evidence type="ECO:0000256" key="1">
    <source>
        <dbReference type="SAM" id="MobiDB-lite"/>
    </source>
</evidence>
<keyword evidence="2" id="KW-1133">Transmembrane helix</keyword>
<organism evidence="3 4">
    <name type="scientific">Paragonimus westermani</name>
    <dbReference type="NCBI Taxonomy" id="34504"/>
    <lineage>
        <taxon>Eukaryota</taxon>
        <taxon>Metazoa</taxon>
        <taxon>Spiralia</taxon>
        <taxon>Lophotrochozoa</taxon>
        <taxon>Platyhelminthes</taxon>
        <taxon>Trematoda</taxon>
        <taxon>Digenea</taxon>
        <taxon>Plagiorchiida</taxon>
        <taxon>Troglotremata</taxon>
        <taxon>Troglotrematidae</taxon>
        <taxon>Paragonimus</taxon>
    </lineage>
</organism>
<feature type="transmembrane region" description="Helical" evidence="2">
    <location>
        <begin position="759"/>
        <end position="784"/>
    </location>
</feature>
<feature type="region of interest" description="Disordered" evidence="1">
    <location>
        <begin position="376"/>
        <end position="403"/>
    </location>
</feature>
<feature type="region of interest" description="Disordered" evidence="1">
    <location>
        <begin position="334"/>
        <end position="356"/>
    </location>
</feature>
<dbReference type="Proteomes" id="UP000324629">
    <property type="component" value="Unassembled WGS sequence"/>
</dbReference>
<dbReference type="AlphaFoldDB" id="A0A5J4N3H5"/>
<feature type="region of interest" description="Disordered" evidence="1">
    <location>
        <begin position="284"/>
        <end position="319"/>
    </location>
</feature>
<evidence type="ECO:0000256" key="2">
    <source>
        <dbReference type="SAM" id="Phobius"/>
    </source>
</evidence>
<keyword evidence="2" id="KW-0472">Membrane</keyword>
<accession>A0A5J4N3H5</accession>
<keyword evidence="4" id="KW-1185">Reference proteome</keyword>
<gene>
    <name evidence="3" type="ORF">DEA37_0008395</name>
</gene>
<keyword evidence="2" id="KW-0812">Transmembrane</keyword>
<proteinExistence type="predicted"/>
<comment type="caution">
    <text evidence="3">The sequence shown here is derived from an EMBL/GenBank/DDBJ whole genome shotgun (WGS) entry which is preliminary data.</text>
</comment>
<feature type="compositionally biased region" description="Basic and acidic residues" evidence="1">
    <location>
        <begin position="292"/>
        <end position="307"/>
    </location>
</feature>
<evidence type="ECO:0000313" key="4">
    <source>
        <dbReference type="Proteomes" id="UP000324629"/>
    </source>
</evidence>
<reference evidence="3 4" key="1">
    <citation type="journal article" date="2019" name="Gigascience">
        <title>Whole-genome sequence of the oriental lung fluke Paragonimus westermani.</title>
        <authorList>
            <person name="Oey H."/>
            <person name="Zakrzewski M."/>
            <person name="Narain K."/>
            <person name="Devi K.R."/>
            <person name="Agatsuma T."/>
            <person name="Nawaratna S."/>
            <person name="Gobert G.N."/>
            <person name="Jones M.K."/>
            <person name="Ragan M.A."/>
            <person name="McManus D.P."/>
            <person name="Krause L."/>
        </authorList>
    </citation>
    <scope>NUCLEOTIDE SEQUENCE [LARGE SCALE GENOMIC DNA]</scope>
    <source>
        <strain evidence="3 4">IND2009</strain>
    </source>
</reference>
<evidence type="ECO:0000313" key="3">
    <source>
        <dbReference type="EMBL" id="KAA3670024.1"/>
    </source>
</evidence>
<dbReference type="EMBL" id="QNGE01016272">
    <property type="protein sequence ID" value="KAA3670024.1"/>
    <property type="molecule type" value="Genomic_DNA"/>
</dbReference>
<name>A0A5J4N3H5_9TREM</name>
<protein>
    <submittedName>
        <fullName evidence="3">Uncharacterized protein</fullName>
    </submittedName>
</protein>
<sequence length="789" mass="84221">MSNGETECVETVKQPDSNTIIIRDVHLNEEFTLPEKQQQSMLNPSVVADTSDSIGKQDLHPLSVKQLPVNQTGSINSTEVKVLSKEHNLIVAATTERQPGVNSAATPLTDSQLVAKTTTFENVNTQSPEKSKTPVHETVVHVATMKPNMLPASAMQATYADDKQNVTLKNLENTGSVSATQHVNAIENMTLNTSSSNITVDDSTKHSQEYSVVQTGTQIQQKQITPAPGKTAGTEQFPFVTGMTLIAHSDEDPKENVHSYQTPEVNKNEYNNIAITTLGPQYTTRILPGNDRSPEEYDKTDVPKENIRGSTTEHTTTSDREIILDVGDAISTTLSKDSTQVPQTPQTVPSSSLVPTRPASESVIIAHSMQTDIVGGSSTTAPCAQSQSTTNTGQVGSGQTAASLTTTSDREIILDVGDAIISTLPKNISHLSSNSHVVHSVNFSHSSSANISLSSSTYLSQSSVDNFHIPDSSDAFSIPDSNHVGVHAPDSLHVQQSSTPVSIPFTSHSYWPSSSAHVDGSSLNSVQLPVQSAVVIKANATDSHSFVAKLNGSNHVTGSVQTTVSSQQSTFGMGHSAEIINHQSHNEPSVAAMYENIEPQNAETFKSPDSLKTVVTDSVKQENATTKFFNDQSTGSNVSAIAEGAVIAEIHVVEIGQQTTGPPNSVVASKTFTDLPDNSALFSVTSNRNHPTRQPEITTTADLSIIRPNLTDLTWNGLPKENIETARNQTLCQDNTTAAYAGIGSAGLGVGVFGPNASVIIIIIVVMLLVILFLVSTWIICACYRRVSN</sequence>
<feature type="compositionally biased region" description="Polar residues" evidence="1">
    <location>
        <begin position="334"/>
        <end position="354"/>
    </location>
</feature>